<gene>
    <name evidence="2" type="ORF">BQ2448_182</name>
</gene>
<dbReference type="AlphaFoldDB" id="A0A238F7K4"/>
<protein>
    <submittedName>
        <fullName evidence="2">BQ2448_182 protein</fullName>
    </submittedName>
</protein>
<organism evidence="2 3">
    <name type="scientific">Microbotryum intermedium</name>
    <dbReference type="NCBI Taxonomy" id="269621"/>
    <lineage>
        <taxon>Eukaryota</taxon>
        <taxon>Fungi</taxon>
        <taxon>Dikarya</taxon>
        <taxon>Basidiomycota</taxon>
        <taxon>Pucciniomycotina</taxon>
        <taxon>Microbotryomycetes</taxon>
        <taxon>Microbotryales</taxon>
        <taxon>Microbotryaceae</taxon>
        <taxon>Microbotryum</taxon>
    </lineage>
</organism>
<keyword evidence="1" id="KW-0732">Signal</keyword>
<evidence type="ECO:0000313" key="3">
    <source>
        <dbReference type="Proteomes" id="UP000198372"/>
    </source>
</evidence>
<dbReference type="EMBL" id="FMSP01000003">
    <property type="protein sequence ID" value="SCV68061.1"/>
    <property type="molecule type" value="Genomic_DNA"/>
</dbReference>
<evidence type="ECO:0000313" key="2">
    <source>
        <dbReference type="EMBL" id="SCV68061.1"/>
    </source>
</evidence>
<name>A0A238F7K4_9BASI</name>
<keyword evidence="3" id="KW-1185">Reference proteome</keyword>
<reference evidence="3" key="1">
    <citation type="submission" date="2016-09" db="EMBL/GenBank/DDBJ databases">
        <authorList>
            <person name="Jeantristanb JTB J.-T."/>
            <person name="Ricardo R."/>
        </authorList>
    </citation>
    <scope>NUCLEOTIDE SEQUENCE [LARGE SCALE GENOMIC DNA]</scope>
</reference>
<proteinExistence type="predicted"/>
<feature type="signal peptide" evidence="1">
    <location>
        <begin position="1"/>
        <end position="20"/>
    </location>
</feature>
<sequence length="133" mass="13230">MRYLSLLVVWGTLSLARGQATEPLSAGTATTGPSTVGLTSTSTALANGTSASTLSLPVAIATATSNSTRLVTAIIPAEFSNTAITAIAPGATGTVASGPNDSYVASAPSTQMGPSSMMLLCISAFAWLISFQS</sequence>
<dbReference type="Proteomes" id="UP000198372">
    <property type="component" value="Unassembled WGS sequence"/>
</dbReference>
<accession>A0A238F7K4</accession>
<evidence type="ECO:0000256" key="1">
    <source>
        <dbReference type="SAM" id="SignalP"/>
    </source>
</evidence>
<feature type="chain" id="PRO_5012059566" evidence="1">
    <location>
        <begin position="21"/>
        <end position="133"/>
    </location>
</feature>